<feature type="domain" description="YjiS-like" evidence="1">
    <location>
        <begin position="5"/>
        <end position="36"/>
    </location>
</feature>
<comment type="caution">
    <text evidence="2">The sequence shown here is derived from an EMBL/GenBank/DDBJ whole genome shotgun (WGS) entry which is preliminary data.</text>
</comment>
<dbReference type="AlphaFoldDB" id="A0A3R9YE79"/>
<evidence type="ECO:0000313" key="2">
    <source>
        <dbReference type="EMBL" id="RST85616.1"/>
    </source>
</evidence>
<proteinExistence type="predicted"/>
<dbReference type="Pfam" id="PF06568">
    <property type="entry name" value="YjiS-like"/>
    <property type="match status" value="1"/>
</dbReference>
<keyword evidence="3" id="KW-1185">Reference proteome</keyword>
<evidence type="ECO:0000313" key="3">
    <source>
        <dbReference type="Proteomes" id="UP000278398"/>
    </source>
</evidence>
<dbReference type="RefSeq" id="WP_126700664.1">
    <property type="nucleotide sequence ID" value="NZ_RWKW01000052.1"/>
</dbReference>
<gene>
    <name evidence="2" type="ORF">EJC49_14565</name>
</gene>
<dbReference type="Proteomes" id="UP000278398">
    <property type="component" value="Unassembled WGS sequence"/>
</dbReference>
<sequence>MRAQLLIRAWWNRRQVRRLLELGDDQLDDLGICRMDVLLALRRRISEDPSAMLVAWRDERWASAQRRQADTIECHSDNQSIDSRDANMTI</sequence>
<reference evidence="2 3" key="1">
    <citation type="submission" date="2018-12" db="EMBL/GenBank/DDBJ databases">
        <title>Mesorhizobium carbonis sp. nov., isolated from coal mine water.</title>
        <authorList>
            <person name="Xin W."/>
            <person name="Xu Z."/>
            <person name="Xiang F."/>
            <person name="Zhang J."/>
            <person name="Xi L."/>
            <person name="Liu J."/>
        </authorList>
    </citation>
    <scope>NUCLEOTIDE SEQUENCE [LARGE SCALE GENOMIC DNA]</scope>
    <source>
        <strain evidence="2 3">B2.3</strain>
    </source>
</reference>
<accession>A0A3R9YE79</accession>
<organism evidence="2 3">
    <name type="scientific">Aquibium carbonis</name>
    <dbReference type="NCBI Taxonomy" id="2495581"/>
    <lineage>
        <taxon>Bacteria</taxon>
        <taxon>Pseudomonadati</taxon>
        <taxon>Pseudomonadota</taxon>
        <taxon>Alphaproteobacteria</taxon>
        <taxon>Hyphomicrobiales</taxon>
        <taxon>Phyllobacteriaceae</taxon>
        <taxon>Aquibium</taxon>
    </lineage>
</organism>
<evidence type="ECO:0000259" key="1">
    <source>
        <dbReference type="Pfam" id="PF06568"/>
    </source>
</evidence>
<name>A0A3R9YE79_9HYPH</name>
<protein>
    <submittedName>
        <fullName evidence="2">DUF1127 domain-containing protein</fullName>
    </submittedName>
</protein>
<dbReference type="EMBL" id="RWKW01000052">
    <property type="protein sequence ID" value="RST85616.1"/>
    <property type="molecule type" value="Genomic_DNA"/>
</dbReference>
<dbReference type="InterPro" id="IPR009506">
    <property type="entry name" value="YjiS-like"/>
</dbReference>